<feature type="transmembrane region" description="Helical" evidence="9">
    <location>
        <begin position="352"/>
        <end position="373"/>
    </location>
</feature>
<evidence type="ECO:0000256" key="6">
    <source>
        <dbReference type="ARBA" id="ARBA00023136"/>
    </source>
</evidence>
<feature type="transmembrane region" description="Helical" evidence="9">
    <location>
        <begin position="227"/>
        <end position="244"/>
    </location>
</feature>
<dbReference type="HOGENOM" id="CLU_540713_0_0_11"/>
<dbReference type="KEGG" id="tbi:Tbis_0033"/>
<accession>D6Y235</accession>
<dbReference type="AlphaFoldDB" id="D6Y235"/>
<evidence type="ECO:0000256" key="8">
    <source>
        <dbReference type="SAM" id="MobiDB-lite"/>
    </source>
</evidence>
<feature type="transmembrane region" description="Helical" evidence="9">
    <location>
        <begin position="28"/>
        <end position="52"/>
    </location>
</feature>
<organism evidence="10 11">
    <name type="scientific">Thermobispora bispora (strain ATCC 19993 / DSM 43833 / CBS 139.67 / JCM 10125 / KCTC 9307 / NBRC 14880 / R51)</name>
    <dbReference type="NCBI Taxonomy" id="469371"/>
    <lineage>
        <taxon>Bacteria</taxon>
        <taxon>Bacillati</taxon>
        <taxon>Actinomycetota</taxon>
        <taxon>Actinomycetes</taxon>
        <taxon>Streptosporangiales</taxon>
        <taxon>Streptosporangiaceae</taxon>
        <taxon>Thermobispora</taxon>
    </lineage>
</organism>
<dbReference type="Pfam" id="PF26314">
    <property type="entry name" value="MptA_B_family"/>
    <property type="match status" value="1"/>
</dbReference>
<gene>
    <name evidence="10" type="ordered locus">Tbis_0033</name>
</gene>
<dbReference type="Proteomes" id="UP000006640">
    <property type="component" value="Chromosome"/>
</dbReference>
<feature type="transmembrane region" description="Helical" evidence="9">
    <location>
        <begin position="293"/>
        <end position="312"/>
    </location>
</feature>
<keyword evidence="6 9" id="KW-0472">Membrane</keyword>
<feature type="region of interest" description="Disordered" evidence="8">
    <location>
        <begin position="399"/>
        <end position="430"/>
    </location>
</feature>
<comment type="similarity">
    <text evidence="7">Belongs to the MptA/B family.</text>
</comment>
<name>D6Y235_THEBD</name>
<comment type="subcellular location">
    <subcellularLocation>
        <location evidence="1">Membrane</location>
        <topology evidence="1">Multi-pass membrane protein</topology>
    </subcellularLocation>
</comment>
<evidence type="ECO:0000256" key="9">
    <source>
        <dbReference type="SAM" id="Phobius"/>
    </source>
</evidence>
<feature type="transmembrane region" description="Helical" evidence="9">
    <location>
        <begin position="103"/>
        <end position="120"/>
    </location>
</feature>
<sequence length="551" mass="55791">MAAETARPAWPFGRSGVRPLNGTAAARFAVAASWLSILCTITIGLLGPSAMVPALPGPAWHPPYSLGLAPDGHLVIALAAAAIVLGAAGLATGLLAAERLPGARTLVAAGCAAAAVLAFLPPSGSADHLNYAAYGRIAVLGHDPYVTVPADLPGDPVTGAVEEWRNTPSVYGPVATALQTLAGHIGGESVRLTVFVLALANAAAFIATGLFLHHATRGDRGRQRRAALLWIANPLLIYQLAAGMHLDTLAIAFAVAGLVACAGVPLGLGVAVKVTAGLVAPGLAWELRRRPARLALVVVTATATVLVAYRLAGPHALDQVLNASRSISLATPWKLVQRALQALFGPGAYRPWIQAGSLALLASLAGLLLRRLLARDRAARASGPAGAVGPSGAAEAAGPLGAAGAAEPSRPVDRSSGAEGPGDPAGSALPPATAVAGTPAAVPYREGAAVALALTAAWLFAAPYVLPWYAGLAFALLALVPASALEAFLVAHLTALSLGYLPARQHGQPADLGWLVSVVREWAVPCALIPLTIGLLWWAARAGARAPRPRA</sequence>
<evidence type="ECO:0000313" key="10">
    <source>
        <dbReference type="EMBL" id="ADG86770.1"/>
    </source>
</evidence>
<feature type="transmembrane region" description="Helical" evidence="9">
    <location>
        <begin position="192"/>
        <end position="215"/>
    </location>
</feature>
<dbReference type="STRING" id="469371.Tbis_0033"/>
<dbReference type="RefSeq" id="WP_013130303.1">
    <property type="nucleotide sequence ID" value="NC_014165.1"/>
</dbReference>
<dbReference type="GO" id="GO:0016757">
    <property type="term" value="F:glycosyltransferase activity"/>
    <property type="evidence" value="ECO:0007669"/>
    <property type="project" value="UniProtKB-KW"/>
</dbReference>
<keyword evidence="3" id="KW-0808">Transferase</keyword>
<evidence type="ECO:0000256" key="7">
    <source>
        <dbReference type="ARBA" id="ARBA00043987"/>
    </source>
</evidence>
<dbReference type="GO" id="GO:0016020">
    <property type="term" value="C:membrane"/>
    <property type="evidence" value="ECO:0007669"/>
    <property type="project" value="UniProtKB-SubCell"/>
</dbReference>
<evidence type="ECO:0000256" key="5">
    <source>
        <dbReference type="ARBA" id="ARBA00022989"/>
    </source>
</evidence>
<dbReference type="EMBL" id="CP001874">
    <property type="protein sequence ID" value="ADG86770.1"/>
    <property type="molecule type" value="Genomic_DNA"/>
</dbReference>
<keyword evidence="4 9" id="KW-0812">Transmembrane</keyword>
<protein>
    <recommendedName>
        <fullName evidence="12">DUF2029 domain-containing protein</fullName>
    </recommendedName>
</protein>
<dbReference type="eggNOG" id="ENOG502Z9GU">
    <property type="taxonomic scope" value="Bacteria"/>
</dbReference>
<proteinExistence type="inferred from homology"/>
<evidence type="ECO:0000256" key="2">
    <source>
        <dbReference type="ARBA" id="ARBA00022676"/>
    </source>
</evidence>
<evidence type="ECO:0000256" key="1">
    <source>
        <dbReference type="ARBA" id="ARBA00004141"/>
    </source>
</evidence>
<keyword evidence="11" id="KW-1185">Reference proteome</keyword>
<keyword evidence="5 9" id="KW-1133">Transmembrane helix</keyword>
<evidence type="ECO:0008006" key="12">
    <source>
        <dbReference type="Google" id="ProtNLM"/>
    </source>
</evidence>
<feature type="transmembrane region" description="Helical" evidence="9">
    <location>
        <begin position="250"/>
        <end position="272"/>
    </location>
</feature>
<evidence type="ECO:0000256" key="4">
    <source>
        <dbReference type="ARBA" id="ARBA00022692"/>
    </source>
</evidence>
<feature type="transmembrane region" description="Helical" evidence="9">
    <location>
        <begin position="72"/>
        <end position="96"/>
    </location>
</feature>
<evidence type="ECO:0000313" key="11">
    <source>
        <dbReference type="Proteomes" id="UP000006640"/>
    </source>
</evidence>
<evidence type="ECO:0000256" key="3">
    <source>
        <dbReference type="ARBA" id="ARBA00022679"/>
    </source>
</evidence>
<dbReference type="InterPro" id="IPR049829">
    <property type="entry name" value="MptA/B-like"/>
</dbReference>
<reference evidence="10 11" key="1">
    <citation type="submission" date="2010-01" db="EMBL/GenBank/DDBJ databases">
        <title>The complete genome of Thermobispora bispora DSM 43833.</title>
        <authorList>
            <consortium name="US DOE Joint Genome Institute (JGI-PGF)"/>
            <person name="Lucas S."/>
            <person name="Copeland A."/>
            <person name="Lapidus A."/>
            <person name="Glavina del Rio T."/>
            <person name="Dalin E."/>
            <person name="Tice H."/>
            <person name="Bruce D."/>
            <person name="Goodwin L."/>
            <person name="Pitluck S."/>
            <person name="Kyrpides N."/>
            <person name="Mavromatis K."/>
            <person name="Ivanova N."/>
            <person name="Mikhailova N."/>
            <person name="Chertkov O."/>
            <person name="Brettin T."/>
            <person name="Detter J.C."/>
            <person name="Han C."/>
            <person name="Larimer F."/>
            <person name="Land M."/>
            <person name="Hauser L."/>
            <person name="Markowitz V."/>
            <person name="Cheng J.-F."/>
            <person name="Hugenholtz P."/>
            <person name="Woyke T."/>
            <person name="Wu D."/>
            <person name="Jando M."/>
            <person name="Schneider S."/>
            <person name="Klenk H.-P."/>
            <person name="Eisen J.A."/>
        </authorList>
    </citation>
    <scope>NUCLEOTIDE SEQUENCE [LARGE SCALE GENOMIC DNA]</scope>
    <source>
        <strain evidence="11">ATCC 19993 / DSM 43833 / CBS 139.67 / JCM 10125 / KCTC 9307 / NBRC 14880 / R51</strain>
    </source>
</reference>
<feature type="compositionally biased region" description="Low complexity" evidence="8">
    <location>
        <begin position="399"/>
        <end position="409"/>
    </location>
</feature>
<keyword evidence="2" id="KW-0328">Glycosyltransferase</keyword>
<feature type="transmembrane region" description="Helical" evidence="9">
    <location>
        <begin position="522"/>
        <end position="540"/>
    </location>
</feature>
<dbReference type="OrthoDB" id="5242303at2"/>
<dbReference type="NCBIfam" id="NF038066">
    <property type="entry name" value="MptB"/>
    <property type="match status" value="1"/>
</dbReference>